<dbReference type="Gene3D" id="3.90.70.10">
    <property type="entry name" value="Cysteine proteinases"/>
    <property type="match status" value="1"/>
</dbReference>
<dbReference type="RefSeq" id="WP_173426613.1">
    <property type="nucleotide sequence ID" value="NZ_JAUMKJ010000012.1"/>
</dbReference>
<keyword evidence="1" id="KW-1133">Transmembrane helix</keyword>
<reference evidence="3" key="1">
    <citation type="submission" date="2023-07" db="EMBL/GenBank/DDBJ databases">
        <authorList>
            <person name="Aktuganov G."/>
            <person name="Boyko T."/>
            <person name="Delegan Y."/>
            <person name="Galimzianova N."/>
            <person name="Gilvanova E."/>
            <person name="Korobov V."/>
            <person name="Kuzmina L."/>
            <person name="Melentiev A."/>
            <person name="Milman P."/>
            <person name="Ryabova A."/>
            <person name="Stupak E."/>
            <person name="Yasakov T."/>
            <person name="Zharikova N."/>
            <person name="Zhurenko E."/>
        </authorList>
    </citation>
    <scope>NUCLEOTIDE SEQUENCE</scope>
    <source>
        <strain evidence="3">IB-739</strain>
    </source>
</reference>
<feature type="transmembrane region" description="Helical" evidence="1">
    <location>
        <begin position="12"/>
        <end position="33"/>
    </location>
</feature>
<evidence type="ECO:0000256" key="1">
    <source>
        <dbReference type="SAM" id="Phobius"/>
    </source>
</evidence>
<evidence type="ECO:0000313" key="3">
    <source>
        <dbReference type="EMBL" id="MDO3677701.1"/>
    </source>
</evidence>
<sequence length="274" mass="30089">MTVLWKGIQVTLALFLITGLLFASGVFAVLLYAKLTGQTWFRDPTVAYAEQEAAAAKAAASAAAPPAEKPAERPKSVLLEAPHIRQLPELPSGCEVTSLAMLLQFYGVNKSKMDLVPEMKKDPTPIRYNKNGSIAYWGNPNTGFVGEVTGAAKGFGIYHTALFELLKAYVPTAQDLTKEPFSKLEDQLIQGVPSVVWTTINYKVPDNWVVWDTPIGPIETTFMEHAVLLVGFDEQYVYVNDPLAGQSNKKIDKEAFIATWEAMGRQALSYSKAK</sequence>
<evidence type="ECO:0000259" key="2">
    <source>
        <dbReference type="Pfam" id="PF13529"/>
    </source>
</evidence>
<dbReference type="EMBL" id="JAUMKJ010000012">
    <property type="protein sequence ID" value="MDO3677701.1"/>
    <property type="molecule type" value="Genomic_DNA"/>
</dbReference>
<keyword evidence="1" id="KW-0472">Membrane</keyword>
<dbReference type="PANTHER" id="PTHR37806">
    <property type="entry name" value="LMO0724 PROTEIN"/>
    <property type="match status" value="1"/>
</dbReference>
<dbReference type="Pfam" id="PF13529">
    <property type="entry name" value="Peptidase_C39_2"/>
    <property type="match status" value="1"/>
</dbReference>
<accession>A0ABT8V8C3</accession>
<protein>
    <submittedName>
        <fullName evidence="3">C39 family peptidase</fullName>
    </submittedName>
</protein>
<dbReference type="Proteomes" id="UP001168883">
    <property type="component" value="Unassembled WGS sequence"/>
</dbReference>
<dbReference type="InterPro" id="IPR039564">
    <property type="entry name" value="Peptidase_C39-like"/>
</dbReference>
<keyword evidence="1" id="KW-0812">Transmembrane</keyword>
<comment type="caution">
    <text evidence="3">The sequence shown here is derived from an EMBL/GenBank/DDBJ whole genome shotgun (WGS) entry which is preliminary data.</text>
</comment>
<name>A0ABT8V8C3_9BACL</name>
<dbReference type="PANTHER" id="PTHR37806:SF1">
    <property type="entry name" value="PEPTIDASE C39-LIKE DOMAIN-CONTAINING PROTEIN"/>
    <property type="match status" value="1"/>
</dbReference>
<organism evidence="3 4">
    <name type="scientific">Paenibacillus ehimensis</name>
    <dbReference type="NCBI Taxonomy" id="79264"/>
    <lineage>
        <taxon>Bacteria</taxon>
        <taxon>Bacillati</taxon>
        <taxon>Bacillota</taxon>
        <taxon>Bacilli</taxon>
        <taxon>Bacillales</taxon>
        <taxon>Paenibacillaceae</taxon>
        <taxon>Paenibacillus</taxon>
    </lineage>
</organism>
<keyword evidence="4" id="KW-1185">Reference proteome</keyword>
<proteinExistence type="predicted"/>
<evidence type="ECO:0000313" key="4">
    <source>
        <dbReference type="Proteomes" id="UP001168883"/>
    </source>
</evidence>
<feature type="domain" description="Peptidase C39-like" evidence="2">
    <location>
        <begin position="79"/>
        <end position="242"/>
    </location>
</feature>
<gene>
    <name evidence="3" type="ORF">Q3C12_11875</name>
</gene>